<accession>A0A9X3IRF9</accession>
<dbReference type="SUPFAM" id="SSF63825">
    <property type="entry name" value="YWTD domain"/>
    <property type="match status" value="1"/>
</dbReference>
<dbReference type="InterPro" id="IPR017481">
    <property type="entry name" value="CHP03032"/>
</dbReference>
<comment type="caution">
    <text evidence="2">The sequence shown here is derived from an EMBL/GenBank/DDBJ whole genome shotgun (WGS) entry which is preliminary data.</text>
</comment>
<protein>
    <submittedName>
        <fullName evidence="2">TIGR03032 family protein</fullName>
    </submittedName>
</protein>
<organism evidence="2 3">
    <name type="scientific">Parathalassolituus penaei</name>
    <dbReference type="NCBI Taxonomy" id="2997323"/>
    <lineage>
        <taxon>Bacteria</taxon>
        <taxon>Pseudomonadati</taxon>
        <taxon>Pseudomonadota</taxon>
        <taxon>Gammaproteobacteria</taxon>
        <taxon>Oceanospirillales</taxon>
        <taxon>Oceanospirillaceae</taxon>
        <taxon>Parathalassolituus</taxon>
    </lineage>
</organism>
<keyword evidence="3" id="KW-1185">Reference proteome</keyword>
<feature type="domain" description="Conserved hypothetical protein CHP03032" evidence="1">
    <location>
        <begin position="19"/>
        <end position="92"/>
    </location>
</feature>
<dbReference type="EMBL" id="JAPNOA010000025">
    <property type="protein sequence ID" value="MCY0965182.1"/>
    <property type="molecule type" value="Genomic_DNA"/>
</dbReference>
<name>A0A9X3IRF9_9GAMM</name>
<dbReference type="AlphaFoldDB" id="A0A9X3IRF9"/>
<gene>
    <name evidence="2" type="ORF">OUO13_08295</name>
</gene>
<dbReference type="NCBIfam" id="TIGR03032">
    <property type="entry name" value="TIGR03032 family protein"/>
    <property type="match status" value="1"/>
</dbReference>
<evidence type="ECO:0000313" key="3">
    <source>
        <dbReference type="Proteomes" id="UP001150830"/>
    </source>
</evidence>
<proteinExistence type="predicted"/>
<reference evidence="2" key="1">
    <citation type="submission" date="2022-11" db="EMBL/GenBank/DDBJ databases">
        <title>Parathalassolutuus dongxingensis gen. nov., sp. nov., a novel member of family Oceanospirillaceae isolated from a coastal shrimp pond in Guangxi, China.</title>
        <authorList>
            <person name="Chen H."/>
        </authorList>
    </citation>
    <scope>NUCLEOTIDE SEQUENCE</scope>
    <source>
        <strain evidence="2">G-43</strain>
    </source>
</reference>
<dbReference type="Proteomes" id="UP001150830">
    <property type="component" value="Unassembled WGS sequence"/>
</dbReference>
<dbReference type="Pfam" id="PF16261">
    <property type="entry name" value="DUF4915"/>
    <property type="match status" value="2"/>
</dbReference>
<sequence length="388" mass="43612">MSSVLARPEPDFRCEYSSNLPLLLKRLNIAPVFTSYQAARLMMIRSDGDHLDINFHRFPRPMGLSSRDGHLTLGTFNQVIRFQREDGLLAQIKQPLAPIEADITAPRVKITGDDPVPDERGVDDDLLQPLDHRADACLIARSSHFTGMINIHDLDWGDAGLWVVNSSFSCLATLQPDYSFVPRWKPHFISGLAAEDRCHLNGMCLKDGKPGFVTTFSTADTAARWRQQTLMAGTLMDVPRNEILLDNLQMPHSPRWYQGRVYYCNSALGQLCCYDPATGSNRVLAEVPGFTRGIDVYGPLLILGLSRVRQGNVPMSMPLLERYADTESGLRFYNLEDMSEIGRIRFTGNVDQIYDIAVLPGCSFPELITPEHPRMRNHFSHPSLQPLV</sequence>
<dbReference type="RefSeq" id="WP_283173397.1">
    <property type="nucleotide sequence ID" value="NZ_JAPNOA010000025.1"/>
</dbReference>
<evidence type="ECO:0000313" key="2">
    <source>
        <dbReference type="EMBL" id="MCY0965182.1"/>
    </source>
</evidence>
<evidence type="ECO:0000259" key="1">
    <source>
        <dbReference type="Pfam" id="PF16261"/>
    </source>
</evidence>
<feature type="domain" description="Conserved hypothetical protein CHP03032" evidence="1">
    <location>
        <begin position="131"/>
        <end position="367"/>
    </location>
</feature>